<evidence type="ECO:0000256" key="2">
    <source>
        <dbReference type="ARBA" id="ARBA00022730"/>
    </source>
</evidence>
<evidence type="ECO:0000313" key="8">
    <source>
        <dbReference type="EMBL" id="PIW36641.1"/>
    </source>
</evidence>
<accession>A0A2M7H343</accession>
<keyword evidence="5 7" id="KW-0687">Ribonucleoprotein</keyword>
<evidence type="ECO:0000256" key="3">
    <source>
        <dbReference type="ARBA" id="ARBA00022884"/>
    </source>
</evidence>
<dbReference type="Gene3D" id="1.20.58.110">
    <property type="entry name" value="Ribosomal protein S20"/>
    <property type="match status" value="1"/>
</dbReference>
<name>A0A2M7H343_9BACT</name>
<keyword evidence="4 7" id="KW-0689">Ribosomal protein</keyword>
<evidence type="ECO:0000256" key="4">
    <source>
        <dbReference type="ARBA" id="ARBA00022980"/>
    </source>
</evidence>
<dbReference type="SUPFAM" id="SSF46992">
    <property type="entry name" value="Ribosomal protein S20"/>
    <property type="match status" value="1"/>
</dbReference>
<evidence type="ECO:0000256" key="5">
    <source>
        <dbReference type="ARBA" id="ARBA00023274"/>
    </source>
</evidence>
<proteinExistence type="inferred from homology"/>
<dbReference type="AlphaFoldDB" id="A0A2M7H343"/>
<dbReference type="PANTHER" id="PTHR33398:SF1">
    <property type="entry name" value="SMALL RIBOSOMAL SUBUNIT PROTEIN BS20C"/>
    <property type="match status" value="1"/>
</dbReference>
<dbReference type="NCBIfam" id="TIGR00029">
    <property type="entry name" value="S20"/>
    <property type="match status" value="1"/>
</dbReference>
<reference evidence="8 9" key="1">
    <citation type="submission" date="2017-09" db="EMBL/GenBank/DDBJ databases">
        <title>Depth-based differentiation of microbial function through sediment-hosted aquifers and enrichment of novel symbionts in the deep terrestrial subsurface.</title>
        <authorList>
            <person name="Probst A.J."/>
            <person name="Ladd B."/>
            <person name="Jarett J.K."/>
            <person name="Geller-Mcgrath D.E."/>
            <person name="Sieber C.M."/>
            <person name="Emerson J.B."/>
            <person name="Anantharaman K."/>
            <person name="Thomas B.C."/>
            <person name="Malmstrom R."/>
            <person name="Stieglmeier M."/>
            <person name="Klingl A."/>
            <person name="Woyke T."/>
            <person name="Ryan C.M."/>
            <person name="Banfield J.F."/>
        </authorList>
    </citation>
    <scope>NUCLEOTIDE SEQUENCE [LARGE SCALE GENOMIC DNA]</scope>
    <source>
        <strain evidence="8">CG15_BIG_FIL_POST_REV_8_21_14_020_45_12</strain>
    </source>
</reference>
<gene>
    <name evidence="7" type="primary">rpsT</name>
    <name evidence="8" type="ORF">COW24_04265</name>
</gene>
<protein>
    <recommendedName>
        <fullName evidence="6 7">Small ribosomal subunit protein bS20</fullName>
    </recommendedName>
</protein>
<keyword evidence="3 7" id="KW-0694">RNA-binding</keyword>
<dbReference type="Pfam" id="PF01649">
    <property type="entry name" value="Ribosomal_S20p"/>
    <property type="match status" value="1"/>
</dbReference>
<dbReference type="GO" id="GO:0015935">
    <property type="term" value="C:small ribosomal subunit"/>
    <property type="evidence" value="ECO:0007669"/>
    <property type="project" value="TreeGrafter"/>
</dbReference>
<keyword evidence="2 7" id="KW-0699">rRNA-binding</keyword>
<comment type="similarity">
    <text evidence="1 7">Belongs to the bacterial ribosomal protein bS20 family.</text>
</comment>
<evidence type="ECO:0000256" key="7">
    <source>
        <dbReference type="HAMAP-Rule" id="MF_00500"/>
    </source>
</evidence>
<comment type="caution">
    <text evidence="8">The sequence shown here is derived from an EMBL/GenBank/DDBJ whole genome shotgun (WGS) entry which is preliminary data.</text>
</comment>
<evidence type="ECO:0000256" key="6">
    <source>
        <dbReference type="ARBA" id="ARBA00035136"/>
    </source>
</evidence>
<dbReference type="PANTHER" id="PTHR33398">
    <property type="entry name" value="30S RIBOSOMAL PROTEIN S20"/>
    <property type="match status" value="1"/>
</dbReference>
<dbReference type="HAMAP" id="MF_00500">
    <property type="entry name" value="Ribosomal_bS20"/>
    <property type="match status" value="1"/>
</dbReference>
<dbReference type="Proteomes" id="UP000230292">
    <property type="component" value="Unassembled WGS sequence"/>
</dbReference>
<organism evidence="8 9">
    <name type="scientific">Candidatus Kerfeldbacteria bacterium CG15_BIG_FIL_POST_REV_8_21_14_020_45_12</name>
    <dbReference type="NCBI Taxonomy" id="2014247"/>
    <lineage>
        <taxon>Bacteria</taxon>
        <taxon>Candidatus Kerfeldiibacteriota</taxon>
    </lineage>
</organism>
<dbReference type="GO" id="GO:0070181">
    <property type="term" value="F:small ribosomal subunit rRNA binding"/>
    <property type="evidence" value="ECO:0007669"/>
    <property type="project" value="TreeGrafter"/>
</dbReference>
<dbReference type="GO" id="GO:0003735">
    <property type="term" value="F:structural constituent of ribosome"/>
    <property type="evidence" value="ECO:0007669"/>
    <property type="project" value="InterPro"/>
</dbReference>
<evidence type="ECO:0000256" key="1">
    <source>
        <dbReference type="ARBA" id="ARBA00007634"/>
    </source>
</evidence>
<sequence>MPNTSAARKDLRQTAKRTVRNLAKKSKIRELTKDAQKAIAEGSNDVKELVIKAQKALDKAGKANAVHPNKVSRLKSRLQKAAAAKK</sequence>
<dbReference type="EMBL" id="PFGC01000044">
    <property type="protein sequence ID" value="PIW36641.1"/>
    <property type="molecule type" value="Genomic_DNA"/>
</dbReference>
<dbReference type="InterPro" id="IPR002583">
    <property type="entry name" value="Ribosomal_bS20"/>
</dbReference>
<evidence type="ECO:0000313" key="9">
    <source>
        <dbReference type="Proteomes" id="UP000230292"/>
    </source>
</evidence>
<dbReference type="InterPro" id="IPR036510">
    <property type="entry name" value="Ribosomal_bS20_sf"/>
</dbReference>
<dbReference type="GO" id="GO:0006412">
    <property type="term" value="P:translation"/>
    <property type="evidence" value="ECO:0007669"/>
    <property type="project" value="UniProtKB-UniRule"/>
</dbReference>
<comment type="function">
    <text evidence="7">Binds directly to 16S ribosomal RNA.</text>
</comment>